<protein>
    <submittedName>
        <fullName evidence="1">Uncharacterized protein</fullName>
    </submittedName>
</protein>
<dbReference type="Proteomes" id="UP000193380">
    <property type="component" value="Unassembled WGS sequence"/>
</dbReference>
<reference evidence="1" key="2">
    <citation type="submission" date="2014-03" db="EMBL/GenBank/DDBJ databases">
        <authorList>
            <person name="Genoscope - CEA"/>
        </authorList>
    </citation>
    <scope>NUCLEOTIDE SEQUENCE</scope>
</reference>
<evidence type="ECO:0000313" key="1">
    <source>
        <dbReference type="EMBL" id="CDQ57986.1"/>
    </source>
</evidence>
<dbReference type="AlphaFoldDB" id="A0A060VT30"/>
<proteinExistence type="predicted"/>
<evidence type="ECO:0000313" key="2">
    <source>
        <dbReference type="Proteomes" id="UP000193380"/>
    </source>
</evidence>
<sequence length="33" mass="3747">MCTNMRALELKTEGFTVKSTMKNSVSSYLKMCN</sequence>
<organism evidence="1 2">
    <name type="scientific">Oncorhynchus mykiss</name>
    <name type="common">Rainbow trout</name>
    <name type="synonym">Salmo gairdneri</name>
    <dbReference type="NCBI Taxonomy" id="8022"/>
    <lineage>
        <taxon>Eukaryota</taxon>
        <taxon>Metazoa</taxon>
        <taxon>Chordata</taxon>
        <taxon>Craniata</taxon>
        <taxon>Vertebrata</taxon>
        <taxon>Euteleostomi</taxon>
        <taxon>Actinopterygii</taxon>
        <taxon>Neopterygii</taxon>
        <taxon>Teleostei</taxon>
        <taxon>Protacanthopterygii</taxon>
        <taxon>Salmoniformes</taxon>
        <taxon>Salmonidae</taxon>
        <taxon>Salmoninae</taxon>
        <taxon>Oncorhynchus</taxon>
    </lineage>
</organism>
<name>A0A060VT30_ONCMY</name>
<reference evidence="1" key="1">
    <citation type="journal article" date="2014" name="Nat. Commun.">
        <title>The rainbow trout genome provides novel insights into evolution after whole-genome duplication in vertebrates.</title>
        <authorList>
            <person name="Berthelot C."/>
            <person name="Brunet F."/>
            <person name="Chalopin D."/>
            <person name="Juanchich A."/>
            <person name="Bernard M."/>
            <person name="Noel B."/>
            <person name="Bento P."/>
            <person name="Da Silva C."/>
            <person name="Labadie K."/>
            <person name="Alberti A."/>
            <person name="Aury J.M."/>
            <person name="Louis A."/>
            <person name="Dehais P."/>
            <person name="Bardou P."/>
            <person name="Montfort J."/>
            <person name="Klopp C."/>
            <person name="Cabau C."/>
            <person name="Gaspin C."/>
            <person name="Thorgaard G.H."/>
            <person name="Boussaha M."/>
            <person name="Quillet E."/>
            <person name="Guyomard R."/>
            <person name="Galiana D."/>
            <person name="Bobe J."/>
            <person name="Volff J.N."/>
            <person name="Genet C."/>
            <person name="Wincker P."/>
            <person name="Jaillon O."/>
            <person name="Roest Crollius H."/>
            <person name="Guiguen Y."/>
        </authorList>
    </citation>
    <scope>NUCLEOTIDE SEQUENCE [LARGE SCALE GENOMIC DNA]</scope>
</reference>
<dbReference type="EMBL" id="FR904295">
    <property type="protein sequence ID" value="CDQ57986.1"/>
    <property type="molecule type" value="Genomic_DNA"/>
</dbReference>
<accession>A0A060VT30</accession>
<dbReference type="PaxDb" id="8022-A0A060VT30"/>
<gene>
    <name evidence="1" type="ORF">GSONMT00076751001</name>
</gene>